<evidence type="ECO:0000313" key="2">
    <source>
        <dbReference type="EMBL" id="VFQ86870.1"/>
    </source>
</evidence>
<name>A0A484MDK6_9ASTE</name>
<accession>A0A484MDK6</accession>
<feature type="region of interest" description="Disordered" evidence="1">
    <location>
        <begin position="27"/>
        <end position="46"/>
    </location>
</feature>
<feature type="compositionally biased region" description="Basic and acidic residues" evidence="1">
    <location>
        <begin position="36"/>
        <end position="46"/>
    </location>
</feature>
<gene>
    <name evidence="2" type="ORF">CCAM_LOCUS28646</name>
</gene>
<reference evidence="2 3" key="1">
    <citation type="submission" date="2018-04" db="EMBL/GenBank/DDBJ databases">
        <authorList>
            <person name="Vogel A."/>
        </authorList>
    </citation>
    <scope>NUCLEOTIDE SEQUENCE [LARGE SCALE GENOMIC DNA]</scope>
</reference>
<organism evidence="2 3">
    <name type="scientific">Cuscuta campestris</name>
    <dbReference type="NCBI Taxonomy" id="132261"/>
    <lineage>
        <taxon>Eukaryota</taxon>
        <taxon>Viridiplantae</taxon>
        <taxon>Streptophyta</taxon>
        <taxon>Embryophyta</taxon>
        <taxon>Tracheophyta</taxon>
        <taxon>Spermatophyta</taxon>
        <taxon>Magnoliopsida</taxon>
        <taxon>eudicotyledons</taxon>
        <taxon>Gunneridae</taxon>
        <taxon>Pentapetalae</taxon>
        <taxon>asterids</taxon>
        <taxon>lamiids</taxon>
        <taxon>Solanales</taxon>
        <taxon>Convolvulaceae</taxon>
        <taxon>Cuscuteae</taxon>
        <taxon>Cuscuta</taxon>
        <taxon>Cuscuta subgen. Grammica</taxon>
        <taxon>Cuscuta sect. Cleistogrammica</taxon>
    </lineage>
</organism>
<dbReference type="PANTHER" id="PTHR38364:SF1">
    <property type="entry name" value="OS04G0475300 PROTEIN"/>
    <property type="match status" value="1"/>
</dbReference>
<dbReference type="OrthoDB" id="679818at2759"/>
<dbReference type="Proteomes" id="UP000595140">
    <property type="component" value="Unassembled WGS sequence"/>
</dbReference>
<sequence>MDFYFEVHSLLAIRHIDWEQRLHASKDSDPAMTAAKFEKTEEEERNKKPLMEDMNWEQKLHALTHIITSPAPSPPPLHSQYFIAAQVPCYLNWHYPPLLYPKPLIHPKWALSFFLRNLSVGSERPKNSWRSKCPYNVPPLVVLVGGVEAAAWGDEEKRRR</sequence>
<protein>
    <submittedName>
        <fullName evidence="2">Uncharacterized protein</fullName>
    </submittedName>
</protein>
<keyword evidence="3" id="KW-1185">Reference proteome</keyword>
<evidence type="ECO:0000256" key="1">
    <source>
        <dbReference type="SAM" id="MobiDB-lite"/>
    </source>
</evidence>
<proteinExistence type="predicted"/>
<dbReference type="AlphaFoldDB" id="A0A484MDK6"/>
<dbReference type="EMBL" id="OOIL02003256">
    <property type="protein sequence ID" value="VFQ86870.1"/>
    <property type="molecule type" value="Genomic_DNA"/>
</dbReference>
<evidence type="ECO:0000313" key="3">
    <source>
        <dbReference type="Proteomes" id="UP000595140"/>
    </source>
</evidence>
<dbReference type="PANTHER" id="PTHR38364">
    <property type="entry name" value="OSJNBA0022H21.9 PROTEIN"/>
    <property type="match status" value="1"/>
</dbReference>